<name>I3E255_BACMT</name>
<sequence length="56" mass="6675">MLYAGAFLPLQQHFREVDGEWKLEDVIVSAAFQQERLIKEYKNIHQLLESSNWKII</sequence>
<dbReference type="AlphaFoldDB" id="I3E255"/>
<gene>
    <name evidence="1" type="ORF">PB1_09452</name>
</gene>
<proteinExistence type="predicted"/>
<protein>
    <submittedName>
        <fullName evidence="1">Uncharacterized protein</fullName>
    </submittedName>
</protein>
<accession>I3E255</accession>
<dbReference type="PATRIC" id="fig|997296.3.peg.2007"/>
<keyword evidence="2" id="KW-1185">Reference proteome</keyword>
<dbReference type="EMBL" id="AFEU01000002">
    <property type="protein sequence ID" value="EIJ80576.1"/>
    <property type="molecule type" value="Genomic_DNA"/>
</dbReference>
<dbReference type="STRING" id="997296.PB1_09452"/>
<organism evidence="1 2">
    <name type="scientific">Bacillus methanolicus PB1</name>
    <dbReference type="NCBI Taxonomy" id="997296"/>
    <lineage>
        <taxon>Bacteria</taxon>
        <taxon>Bacillati</taxon>
        <taxon>Bacillota</taxon>
        <taxon>Bacilli</taxon>
        <taxon>Bacillales</taxon>
        <taxon>Bacillaceae</taxon>
        <taxon>Bacillus</taxon>
    </lineage>
</organism>
<comment type="caution">
    <text evidence="1">The sequence shown here is derived from an EMBL/GenBank/DDBJ whole genome shotgun (WGS) entry which is preliminary data.</text>
</comment>
<reference evidence="1 2" key="1">
    <citation type="journal article" date="2012" name="Appl. Environ. Microbiol.">
        <title>Genome Sequence of Thermotolerant Bacillus methanolicus: Features and Regulation Related to Methylotrophy and Production of L-Lysine and L-Glutamate from Methanol.</title>
        <authorList>
            <person name="Heggeset T.M."/>
            <person name="Krog A."/>
            <person name="Balzer S."/>
            <person name="Wentzel A."/>
            <person name="Ellingsen T.E."/>
            <person name="Brautaset T."/>
        </authorList>
    </citation>
    <scope>NUCLEOTIDE SEQUENCE [LARGE SCALE GENOMIC DNA]</scope>
    <source>
        <strain evidence="1 2">PB1</strain>
    </source>
</reference>
<evidence type="ECO:0000313" key="2">
    <source>
        <dbReference type="Proteomes" id="UP000010523"/>
    </source>
</evidence>
<dbReference type="Proteomes" id="UP000010523">
    <property type="component" value="Unassembled WGS sequence"/>
</dbReference>
<evidence type="ECO:0000313" key="1">
    <source>
        <dbReference type="EMBL" id="EIJ80576.1"/>
    </source>
</evidence>